<dbReference type="Proteomes" id="UP000546970">
    <property type="component" value="Unassembled WGS sequence"/>
</dbReference>
<dbReference type="NCBIfam" id="TIGR00539">
    <property type="entry name" value="hemN_rel"/>
    <property type="match status" value="1"/>
</dbReference>
<evidence type="ECO:0000256" key="8">
    <source>
        <dbReference type="ARBA" id="ARBA00023186"/>
    </source>
</evidence>
<dbReference type="InterPro" id="IPR058240">
    <property type="entry name" value="rSAM_sf"/>
</dbReference>
<dbReference type="GO" id="GO:0051539">
    <property type="term" value="F:4 iron, 4 sulfur cluster binding"/>
    <property type="evidence" value="ECO:0007669"/>
    <property type="project" value="UniProtKB-UniRule"/>
</dbReference>
<evidence type="ECO:0000256" key="6">
    <source>
        <dbReference type="ARBA" id="ARBA00023004"/>
    </source>
</evidence>
<dbReference type="SFLD" id="SFLDF00562">
    <property type="entry name" value="HemN-like__clustered_with_heat"/>
    <property type="match status" value="1"/>
</dbReference>
<reference evidence="11 12" key="1">
    <citation type="submission" date="2020-04" db="EMBL/GenBank/DDBJ databases">
        <title>Collinsella sp. KGMB02528 nov., an anaerobic actinobacterium isolated from human feces.</title>
        <authorList>
            <person name="Han K.-I."/>
            <person name="Eom M.K."/>
            <person name="Kim J.-S."/>
            <person name="Lee K.C."/>
            <person name="Suh M.K."/>
            <person name="Park S.-H."/>
            <person name="Lee J.H."/>
            <person name="Kang S.W."/>
            <person name="Park J.-E."/>
            <person name="Oh B.S."/>
            <person name="Yu S.Y."/>
            <person name="Choi S.-H."/>
            <person name="Lee D.H."/>
            <person name="Yoon H."/>
            <person name="Kim B.-Y."/>
            <person name="Lee J.H."/>
            <person name="Lee J.-S."/>
        </authorList>
    </citation>
    <scope>NUCLEOTIDE SEQUENCE [LARGE SCALE GENOMIC DNA]</scope>
    <source>
        <strain evidence="11 12">KGMB02528</strain>
    </source>
</reference>
<dbReference type="Gene3D" id="3.20.20.70">
    <property type="entry name" value="Aldolase class I"/>
    <property type="match status" value="1"/>
</dbReference>
<evidence type="ECO:0000256" key="4">
    <source>
        <dbReference type="ARBA" id="ARBA00022691"/>
    </source>
</evidence>
<keyword evidence="12" id="KW-1185">Reference proteome</keyword>
<organism evidence="11 12">
    <name type="scientific">Collinsella acetigenes</name>
    <dbReference type="NCBI Taxonomy" id="2713419"/>
    <lineage>
        <taxon>Bacteria</taxon>
        <taxon>Bacillati</taxon>
        <taxon>Actinomycetota</taxon>
        <taxon>Coriobacteriia</taxon>
        <taxon>Coriobacteriales</taxon>
        <taxon>Coriobacteriaceae</taxon>
        <taxon>Collinsella</taxon>
    </lineage>
</organism>
<dbReference type="PROSITE" id="PS51918">
    <property type="entry name" value="RADICAL_SAM"/>
    <property type="match status" value="1"/>
</dbReference>
<dbReference type="CDD" id="cd01335">
    <property type="entry name" value="Radical_SAM"/>
    <property type="match status" value="1"/>
</dbReference>
<dbReference type="SFLD" id="SFLDG01082">
    <property type="entry name" value="B12-binding_domain_containing"/>
    <property type="match status" value="1"/>
</dbReference>
<keyword evidence="7 9" id="KW-0411">Iron-sulfur</keyword>
<keyword evidence="9" id="KW-0004">4Fe-4S</keyword>
<keyword evidence="6 9" id="KW-0408">Iron</keyword>
<comment type="caution">
    <text evidence="11">The sequence shown here is derived from an EMBL/GenBank/DDBJ whole genome shotgun (WGS) entry which is preliminary data.</text>
</comment>
<evidence type="ECO:0000256" key="5">
    <source>
        <dbReference type="ARBA" id="ARBA00022723"/>
    </source>
</evidence>
<keyword evidence="5 9" id="KW-0479">Metal-binding</keyword>
<dbReference type="GO" id="GO:0004109">
    <property type="term" value="F:coproporphyrinogen oxidase activity"/>
    <property type="evidence" value="ECO:0007669"/>
    <property type="project" value="InterPro"/>
</dbReference>
<gene>
    <name evidence="11" type="primary">hemW</name>
    <name evidence="11" type="ORF">HF320_05205</name>
</gene>
<protein>
    <recommendedName>
        <fullName evidence="2 9">Heme chaperone HemW</fullName>
    </recommendedName>
</protein>
<keyword evidence="9" id="KW-0963">Cytoplasm</keyword>
<keyword evidence="8 9" id="KW-0143">Chaperone</keyword>
<keyword evidence="4 9" id="KW-0949">S-adenosyl-L-methionine</keyword>
<dbReference type="EMBL" id="JABBCP010000002">
    <property type="protein sequence ID" value="NMF55725.1"/>
    <property type="molecule type" value="Genomic_DNA"/>
</dbReference>
<dbReference type="SUPFAM" id="SSF102114">
    <property type="entry name" value="Radical SAM enzymes"/>
    <property type="match status" value="1"/>
</dbReference>
<evidence type="ECO:0000256" key="7">
    <source>
        <dbReference type="ARBA" id="ARBA00023014"/>
    </source>
</evidence>
<name>A0A7X9UC76_9ACTN</name>
<comment type="function">
    <text evidence="9">Probably acts as a heme chaperone, transferring heme to an unknown acceptor. Binds one molecule of heme per monomer, possibly covalently. Binds 1 [4Fe-4S] cluster. The cluster is coordinated with 3 cysteines and an exchangeable S-adenosyl-L-methionine.</text>
</comment>
<dbReference type="AlphaFoldDB" id="A0A7X9UC76"/>
<evidence type="ECO:0000259" key="10">
    <source>
        <dbReference type="PROSITE" id="PS51918"/>
    </source>
</evidence>
<dbReference type="GO" id="GO:0046872">
    <property type="term" value="F:metal ion binding"/>
    <property type="evidence" value="ECO:0007669"/>
    <property type="project" value="UniProtKB-UniRule"/>
</dbReference>
<proteinExistence type="inferred from homology"/>
<sequence length="408" mass="43968">MAIEALYLHIPFCQSKCAYCDFDSVAACSLDDARTAQACYLDRLTNRVDAFGTAGLLDGVRTVYIGGGTPSLLGMRLVELVRSVMQWCAPEEFTCEANPESFTSSLALQLARAGVTRISLGVQSLQEEELKAVGRIHSATQALDAICYAKDAGLDVSCDLMCGLPLQTRDSWAKSVAGLIEAGPCHISIYPLTVEDGTPLALKVDSGRLVLPDEDEQADEMELARRFLVEAGFAPYEVASYALPGHACRHNIAYWTGIEYLGLGRSAASMLSRDTFRMSSSLFSDLAPRDGAARIRVLQTDDAASAFEIEQLGIREAMAEDLMLACRMTRGIPQELLLRASAVFGKQIVADTCARAIELGLATWEAPDGENYVDAPSGGVGLFPGALAPTQQGWLEGNELFGLFWNLA</sequence>
<comment type="similarity">
    <text evidence="1">Belongs to the anaerobic coproporphyrinogen-III oxidase family. HemW subfamily.</text>
</comment>
<evidence type="ECO:0000256" key="1">
    <source>
        <dbReference type="ARBA" id="ARBA00006100"/>
    </source>
</evidence>
<feature type="domain" description="Radical SAM core" evidence="10">
    <location>
        <begin position="1"/>
        <end position="234"/>
    </location>
</feature>
<evidence type="ECO:0000256" key="3">
    <source>
        <dbReference type="ARBA" id="ARBA00022617"/>
    </source>
</evidence>
<dbReference type="PANTHER" id="PTHR13932:SF5">
    <property type="entry name" value="RADICAL S-ADENOSYL METHIONINE DOMAIN-CONTAINING PROTEIN 1, MITOCHONDRIAL"/>
    <property type="match status" value="1"/>
</dbReference>
<dbReference type="InterPro" id="IPR013785">
    <property type="entry name" value="Aldolase_TIM"/>
</dbReference>
<dbReference type="PANTHER" id="PTHR13932">
    <property type="entry name" value="COPROPORPHYRINIGEN III OXIDASE"/>
    <property type="match status" value="1"/>
</dbReference>
<evidence type="ECO:0000256" key="2">
    <source>
        <dbReference type="ARBA" id="ARBA00017228"/>
    </source>
</evidence>
<keyword evidence="3 9" id="KW-0349">Heme</keyword>
<dbReference type="GO" id="GO:0005737">
    <property type="term" value="C:cytoplasm"/>
    <property type="evidence" value="ECO:0007669"/>
    <property type="project" value="UniProtKB-SubCell"/>
</dbReference>
<comment type="subcellular location">
    <subcellularLocation>
        <location evidence="9">Cytoplasm</location>
    </subcellularLocation>
</comment>
<dbReference type="GO" id="GO:0006779">
    <property type="term" value="P:porphyrin-containing compound biosynthetic process"/>
    <property type="evidence" value="ECO:0007669"/>
    <property type="project" value="InterPro"/>
</dbReference>
<dbReference type="RefSeq" id="WP_169277350.1">
    <property type="nucleotide sequence ID" value="NZ_JABBCP010000002.1"/>
</dbReference>
<evidence type="ECO:0000313" key="11">
    <source>
        <dbReference type="EMBL" id="NMF55725.1"/>
    </source>
</evidence>
<evidence type="ECO:0000256" key="9">
    <source>
        <dbReference type="RuleBase" id="RU364116"/>
    </source>
</evidence>
<dbReference type="Pfam" id="PF04055">
    <property type="entry name" value="Radical_SAM"/>
    <property type="match status" value="1"/>
</dbReference>
<dbReference type="InterPro" id="IPR006638">
    <property type="entry name" value="Elp3/MiaA/NifB-like_rSAM"/>
</dbReference>
<dbReference type="SFLD" id="SFLDG01065">
    <property type="entry name" value="anaerobic_coproporphyrinogen-I"/>
    <property type="match status" value="1"/>
</dbReference>
<dbReference type="InterPro" id="IPR004559">
    <property type="entry name" value="HemW-like"/>
</dbReference>
<dbReference type="InterPro" id="IPR007197">
    <property type="entry name" value="rSAM"/>
</dbReference>
<evidence type="ECO:0000313" key="12">
    <source>
        <dbReference type="Proteomes" id="UP000546970"/>
    </source>
</evidence>
<accession>A0A7X9UC76</accession>
<dbReference type="SFLD" id="SFLDS00029">
    <property type="entry name" value="Radical_SAM"/>
    <property type="match status" value="1"/>
</dbReference>
<dbReference type="SMART" id="SM00729">
    <property type="entry name" value="Elp3"/>
    <property type="match status" value="1"/>
</dbReference>
<dbReference type="InterPro" id="IPR034505">
    <property type="entry name" value="Coproporphyrinogen-III_oxidase"/>
</dbReference>